<feature type="transmembrane region" description="Helical" evidence="8">
    <location>
        <begin position="262"/>
        <end position="282"/>
    </location>
</feature>
<dbReference type="GO" id="GO:0033214">
    <property type="term" value="P:siderophore-iron import into cell"/>
    <property type="evidence" value="ECO:0007669"/>
    <property type="project" value="TreeGrafter"/>
</dbReference>
<dbReference type="Pfam" id="PF01032">
    <property type="entry name" value="FecCD"/>
    <property type="match status" value="1"/>
</dbReference>
<feature type="transmembrane region" description="Helical" evidence="8">
    <location>
        <begin position="40"/>
        <end position="57"/>
    </location>
</feature>
<feature type="transmembrane region" description="Helical" evidence="8">
    <location>
        <begin position="222"/>
        <end position="255"/>
    </location>
</feature>
<dbReference type="SUPFAM" id="SSF81345">
    <property type="entry name" value="ABC transporter involved in vitamin B12 uptake, BtuC"/>
    <property type="match status" value="1"/>
</dbReference>
<evidence type="ECO:0000256" key="7">
    <source>
        <dbReference type="ARBA" id="ARBA00023136"/>
    </source>
</evidence>
<keyword evidence="6 8" id="KW-1133">Transmembrane helix</keyword>
<dbReference type="PANTHER" id="PTHR30472">
    <property type="entry name" value="FERRIC ENTEROBACTIN TRANSPORT SYSTEM PERMEASE PROTEIN"/>
    <property type="match status" value="1"/>
</dbReference>
<dbReference type="OrthoDB" id="9796260at2"/>
<feature type="transmembrane region" description="Helical" evidence="8">
    <location>
        <begin position="288"/>
        <end position="309"/>
    </location>
</feature>
<evidence type="ECO:0000313" key="10">
    <source>
        <dbReference type="Proteomes" id="UP000068382"/>
    </source>
</evidence>
<reference evidence="9 10" key="1">
    <citation type="submission" date="2015-12" db="EMBL/GenBank/DDBJ databases">
        <title>Genome sequence of the marine Rhodobacteraceae strain O3.65, Candidatus Tritonibacter horizontis.</title>
        <authorList>
            <person name="Poehlein A."/>
            <person name="Giebel H.A."/>
            <person name="Voget S."/>
            <person name="Brinkhoff T."/>
        </authorList>
    </citation>
    <scope>NUCLEOTIDE SEQUENCE [LARGE SCALE GENOMIC DNA]</scope>
    <source>
        <strain evidence="9 10">O3.65</strain>
    </source>
</reference>
<dbReference type="RefSeq" id="WP_068246681.1">
    <property type="nucleotide sequence ID" value="NZ_LPUY01000092.1"/>
</dbReference>
<dbReference type="Proteomes" id="UP000068382">
    <property type="component" value="Unassembled WGS sequence"/>
</dbReference>
<accession>A0A132BTA0</accession>
<keyword evidence="3" id="KW-0813">Transport</keyword>
<keyword evidence="5 8" id="KW-0812">Transmembrane</keyword>
<feature type="transmembrane region" description="Helical" evidence="8">
    <location>
        <begin position="69"/>
        <end position="88"/>
    </location>
</feature>
<comment type="subcellular location">
    <subcellularLocation>
        <location evidence="1">Cell membrane</location>
        <topology evidence="1">Multi-pass membrane protein</topology>
    </subcellularLocation>
</comment>
<dbReference type="AlphaFoldDB" id="A0A132BTA0"/>
<dbReference type="InterPro" id="IPR000522">
    <property type="entry name" value="ABC_transptr_permease_BtuC"/>
</dbReference>
<dbReference type="EMBL" id="LPUY01000092">
    <property type="protein sequence ID" value="KUP91618.1"/>
    <property type="molecule type" value="Genomic_DNA"/>
</dbReference>
<feature type="transmembrane region" description="Helical" evidence="8">
    <location>
        <begin position="100"/>
        <end position="120"/>
    </location>
</feature>
<dbReference type="Gene3D" id="1.10.3470.10">
    <property type="entry name" value="ABC transporter involved in vitamin B12 uptake, BtuC"/>
    <property type="match status" value="1"/>
</dbReference>
<sequence length="314" mass="33405">MFRNRLLLLVGLLLACVLAYLFTGIKGSLEFAITFRGQKLLALLLIGASQAVAAIMFQTISGNRILTPAIMGFDALYVLVLSAAVVFLGAPTYQQLDPGLLMLTNAALMCGAAVMLFGILLRKGQGDMMRMLLTGVVLAVMLRSLTGLLQRVIDPSEYAVVQSASFARFSRAETDLLGVAAVLCIGALVLCWRMRHRLDVLALGPVAATSLGEPPLRGQRAALFLISVLVSVSTALVGPVAFFGLLVSALTYLVLPTYRHAILLPGSALIASVVLVGGQWAMERVFAFSTPLSVGVEFLGGLVFLLLLLKGLKR</sequence>
<comment type="caution">
    <text evidence="9">The sequence shown here is derived from an EMBL/GenBank/DDBJ whole genome shotgun (WGS) entry which is preliminary data.</text>
</comment>
<evidence type="ECO:0000313" key="9">
    <source>
        <dbReference type="EMBL" id="KUP91618.1"/>
    </source>
</evidence>
<keyword evidence="4" id="KW-1003">Cell membrane</keyword>
<dbReference type="InterPro" id="IPR037294">
    <property type="entry name" value="ABC_BtuC-like"/>
</dbReference>
<evidence type="ECO:0000256" key="1">
    <source>
        <dbReference type="ARBA" id="ARBA00004651"/>
    </source>
</evidence>
<dbReference type="GO" id="GO:0022857">
    <property type="term" value="F:transmembrane transporter activity"/>
    <property type="evidence" value="ECO:0007669"/>
    <property type="project" value="InterPro"/>
</dbReference>
<dbReference type="GO" id="GO:0005886">
    <property type="term" value="C:plasma membrane"/>
    <property type="evidence" value="ECO:0007669"/>
    <property type="project" value="UniProtKB-SubCell"/>
</dbReference>
<evidence type="ECO:0000256" key="2">
    <source>
        <dbReference type="ARBA" id="ARBA00007935"/>
    </source>
</evidence>
<dbReference type="PANTHER" id="PTHR30472:SF19">
    <property type="entry name" value="PETROBACTIN IMPORT SYSTEM PERMEASE PROTEIN YCLO"/>
    <property type="match status" value="1"/>
</dbReference>
<evidence type="ECO:0000256" key="8">
    <source>
        <dbReference type="SAM" id="Phobius"/>
    </source>
</evidence>
<keyword evidence="7 8" id="KW-0472">Membrane</keyword>
<dbReference type="PATRIC" id="fig|1768241.3.peg.3656"/>
<comment type="similarity">
    <text evidence="2">Belongs to the binding-protein-dependent transport system permease family. FecCD subfamily.</text>
</comment>
<proteinExistence type="inferred from homology"/>
<evidence type="ECO:0000256" key="3">
    <source>
        <dbReference type="ARBA" id="ARBA00022448"/>
    </source>
</evidence>
<evidence type="ECO:0000256" key="6">
    <source>
        <dbReference type="ARBA" id="ARBA00022989"/>
    </source>
</evidence>
<dbReference type="PROSITE" id="PS51257">
    <property type="entry name" value="PROKAR_LIPOPROTEIN"/>
    <property type="match status" value="1"/>
</dbReference>
<keyword evidence="10" id="KW-1185">Reference proteome</keyword>
<gene>
    <name evidence="9" type="primary">feuB</name>
    <name evidence="9" type="ORF">TRIHO_35030</name>
</gene>
<evidence type="ECO:0000256" key="4">
    <source>
        <dbReference type="ARBA" id="ARBA00022475"/>
    </source>
</evidence>
<organism evidence="9 10">
    <name type="scientific">Tritonibacter horizontis</name>
    <dbReference type="NCBI Taxonomy" id="1768241"/>
    <lineage>
        <taxon>Bacteria</taxon>
        <taxon>Pseudomonadati</taxon>
        <taxon>Pseudomonadota</taxon>
        <taxon>Alphaproteobacteria</taxon>
        <taxon>Rhodobacterales</taxon>
        <taxon>Paracoccaceae</taxon>
        <taxon>Tritonibacter</taxon>
    </lineage>
</organism>
<protein>
    <submittedName>
        <fullName evidence="9">Iron-uptake system permease protein FeuB</fullName>
    </submittedName>
</protein>
<evidence type="ECO:0000256" key="5">
    <source>
        <dbReference type="ARBA" id="ARBA00022692"/>
    </source>
</evidence>
<feature type="transmembrane region" description="Helical" evidence="8">
    <location>
        <begin position="176"/>
        <end position="193"/>
    </location>
</feature>
<name>A0A132BTA0_9RHOB</name>